<evidence type="ECO:0000313" key="3">
    <source>
        <dbReference type="EMBL" id="CAD8091950.1"/>
    </source>
</evidence>
<feature type="region of interest" description="Disordered" evidence="2">
    <location>
        <begin position="166"/>
        <end position="192"/>
    </location>
</feature>
<evidence type="ECO:0000256" key="1">
    <source>
        <dbReference type="SAM" id="Coils"/>
    </source>
</evidence>
<dbReference type="Proteomes" id="UP000688137">
    <property type="component" value="Unassembled WGS sequence"/>
</dbReference>
<dbReference type="AlphaFoldDB" id="A0A8S1NHJ8"/>
<keyword evidence="1" id="KW-0175">Coiled coil</keyword>
<organism evidence="3 4">
    <name type="scientific">Paramecium primaurelia</name>
    <dbReference type="NCBI Taxonomy" id="5886"/>
    <lineage>
        <taxon>Eukaryota</taxon>
        <taxon>Sar</taxon>
        <taxon>Alveolata</taxon>
        <taxon>Ciliophora</taxon>
        <taxon>Intramacronucleata</taxon>
        <taxon>Oligohymenophorea</taxon>
        <taxon>Peniculida</taxon>
        <taxon>Parameciidae</taxon>
        <taxon>Paramecium</taxon>
    </lineage>
</organism>
<dbReference type="PANTHER" id="PTHR47026:SF2">
    <property type="entry name" value="FLAGELLAR ASSOCIATED PROTEIN"/>
    <property type="match status" value="1"/>
</dbReference>
<feature type="coiled-coil region" evidence="1">
    <location>
        <begin position="41"/>
        <end position="113"/>
    </location>
</feature>
<protein>
    <submittedName>
        <fullName evidence="3">Uncharacterized protein</fullName>
    </submittedName>
</protein>
<name>A0A8S1NHJ8_PARPR</name>
<evidence type="ECO:0000313" key="4">
    <source>
        <dbReference type="Proteomes" id="UP000688137"/>
    </source>
</evidence>
<dbReference type="EMBL" id="CAJJDM010000092">
    <property type="protein sequence ID" value="CAD8091950.1"/>
    <property type="molecule type" value="Genomic_DNA"/>
</dbReference>
<comment type="caution">
    <text evidence="3">The sequence shown here is derived from an EMBL/GenBank/DDBJ whole genome shotgun (WGS) entry which is preliminary data.</text>
</comment>
<accession>A0A8S1NHJ8</accession>
<sequence length="192" mass="23134">MSQDLFPNEPNLNTANEVEQYIKTLLQYQDSCEKSAEYMQADAAQKRIVELKKQLVQRRRKEMQQAHNQQEQEIERAHLEEYNQFNQFWDEKMQKFNDEASAVESELLNKQQNEFNKVSEELERTIPSRPKESSDVLNLKKREEYLAKQKKYTFIQFFVMLRHRKSKNRESKQKKLTIRNTKQKGLIKQTLS</sequence>
<dbReference type="PANTHER" id="PTHR47026">
    <property type="entry name" value="PIGMENTOSA GTPASE REGULATOR-LIKE PROTEIN, PUTATIVE-RELATED"/>
    <property type="match status" value="1"/>
</dbReference>
<dbReference type="OMA" id="NEVEQYI"/>
<gene>
    <name evidence="3" type="ORF">PPRIM_AZ9-3.1.T0890142</name>
</gene>
<proteinExistence type="predicted"/>
<evidence type="ECO:0000256" key="2">
    <source>
        <dbReference type="SAM" id="MobiDB-lite"/>
    </source>
</evidence>
<keyword evidence="4" id="KW-1185">Reference proteome</keyword>
<reference evidence="3" key="1">
    <citation type="submission" date="2021-01" db="EMBL/GenBank/DDBJ databases">
        <authorList>
            <consortium name="Genoscope - CEA"/>
            <person name="William W."/>
        </authorList>
    </citation>
    <scope>NUCLEOTIDE SEQUENCE</scope>
</reference>